<sequence>MTGEKKSLGQRPRRVTAQTVAEQAGVSRSAVSRAFTKGAYLDAEKRRRILSVAAEIGYQPNALAAGLKGGNSHLVAIFAGDLRNPYDTAFVSQLVGSLNAIQKWPLLIDGNGARAAQALEEVLRYPLDALILRGGSLSGEIVEQCARYGIPMISSGRPLSAPGVDTVCCRNDLGARMGAELLISGGRRRIGFLGGPPELYSSCERRAGVMAALEAAGLRPVAEAVGDYTVDGGHAAARALLQGAGEIDALICGNDAMAIGALSAAREIGRAVPGDLAVIGFDDIDMARWTCFDLTTVRNPIDAAVREILRLLEARLGDPGKADETVFVDPVVKPRGTH</sequence>
<dbReference type="PROSITE" id="PS50932">
    <property type="entry name" value="HTH_LACI_2"/>
    <property type="match status" value="1"/>
</dbReference>
<evidence type="ECO:0000256" key="2">
    <source>
        <dbReference type="ARBA" id="ARBA00023125"/>
    </source>
</evidence>
<dbReference type="PANTHER" id="PTHR30146">
    <property type="entry name" value="LACI-RELATED TRANSCRIPTIONAL REPRESSOR"/>
    <property type="match status" value="1"/>
</dbReference>
<dbReference type="InterPro" id="IPR010982">
    <property type="entry name" value="Lambda_DNA-bd_dom_sf"/>
</dbReference>
<evidence type="ECO:0000256" key="3">
    <source>
        <dbReference type="ARBA" id="ARBA00023163"/>
    </source>
</evidence>
<protein>
    <submittedName>
        <fullName evidence="6">Transcriptional regulator</fullName>
    </submittedName>
</protein>
<dbReference type="SUPFAM" id="SSF53822">
    <property type="entry name" value="Periplasmic binding protein-like I"/>
    <property type="match status" value="1"/>
</dbReference>
<proteinExistence type="predicted"/>
<evidence type="ECO:0000313" key="7">
    <source>
        <dbReference type="Proteomes" id="UP000264719"/>
    </source>
</evidence>
<feature type="domain" description="HTH lacI-type" evidence="5">
    <location>
        <begin position="15"/>
        <end position="69"/>
    </location>
</feature>
<dbReference type="SMART" id="SM00354">
    <property type="entry name" value="HTH_LACI"/>
    <property type="match status" value="1"/>
</dbReference>
<keyword evidence="2" id="KW-0238">DNA-binding</keyword>
<dbReference type="InterPro" id="IPR046335">
    <property type="entry name" value="LacI/GalR-like_sensor"/>
</dbReference>
<gene>
    <name evidence="6" type="ORF">DCS45_17100</name>
</gene>
<dbReference type="InterPro" id="IPR028082">
    <property type="entry name" value="Peripla_BP_I"/>
</dbReference>
<reference evidence="6 7" key="1">
    <citation type="journal article" date="2018" name="Nat. Biotechnol.">
        <title>A standardized bacterial taxonomy based on genome phylogeny substantially revises the tree of life.</title>
        <authorList>
            <person name="Parks D.H."/>
            <person name="Chuvochina M."/>
            <person name="Waite D.W."/>
            <person name="Rinke C."/>
            <person name="Skarshewski A."/>
            <person name="Chaumeil P.A."/>
            <person name="Hugenholtz P."/>
        </authorList>
    </citation>
    <scope>NUCLEOTIDE SEQUENCE [LARGE SCALE GENOMIC DNA]</scope>
    <source>
        <strain evidence="6">UBA9169</strain>
    </source>
</reference>
<organism evidence="6 7">
    <name type="scientific">Roseovarius nubinhibens</name>
    <dbReference type="NCBI Taxonomy" id="314263"/>
    <lineage>
        <taxon>Bacteria</taxon>
        <taxon>Pseudomonadati</taxon>
        <taxon>Pseudomonadota</taxon>
        <taxon>Alphaproteobacteria</taxon>
        <taxon>Rhodobacterales</taxon>
        <taxon>Roseobacteraceae</taxon>
        <taxon>Roseovarius</taxon>
    </lineage>
</organism>
<dbReference type="EMBL" id="DMVW01000164">
    <property type="protein sequence ID" value="HAR53570.1"/>
    <property type="molecule type" value="Genomic_DNA"/>
</dbReference>
<dbReference type="Gene3D" id="3.40.50.2300">
    <property type="match status" value="2"/>
</dbReference>
<dbReference type="SUPFAM" id="SSF47413">
    <property type="entry name" value="lambda repressor-like DNA-binding domains"/>
    <property type="match status" value="1"/>
</dbReference>
<name>A0A348WGA8_9RHOB</name>
<dbReference type="Proteomes" id="UP000264719">
    <property type="component" value="Unassembled WGS sequence"/>
</dbReference>
<dbReference type="CDD" id="cd01392">
    <property type="entry name" value="HTH_LacI"/>
    <property type="match status" value="1"/>
</dbReference>
<evidence type="ECO:0000313" key="6">
    <source>
        <dbReference type="EMBL" id="HAR53570.1"/>
    </source>
</evidence>
<comment type="caution">
    <text evidence="6">The sequence shown here is derived from an EMBL/GenBank/DDBJ whole genome shotgun (WGS) entry which is preliminary data.</text>
</comment>
<dbReference type="PANTHER" id="PTHR30146:SF109">
    <property type="entry name" value="HTH-TYPE TRANSCRIPTIONAL REGULATOR GALS"/>
    <property type="match status" value="1"/>
</dbReference>
<feature type="region of interest" description="Disordered" evidence="4">
    <location>
        <begin position="1"/>
        <end position="20"/>
    </location>
</feature>
<accession>A0A348WGA8</accession>
<dbReference type="GO" id="GO:0003700">
    <property type="term" value="F:DNA-binding transcription factor activity"/>
    <property type="evidence" value="ECO:0007669"/>
    <property type="project" value="TreeGrafter"/>
</dbReference>
<evidence type="ECO:0000256" key="1">
    <source>
        <dbReference type="ARBA" id="ARBA00023015"/>
    </source>
</evidence>
<dbReference type="CDD" id="cd06278">
    <property type="entry name" value="PBP1_LacI-like"/>
    <property type="match status" value="1"/>
</dbReference>
<keyword evidence="3" id="KW-0804">Transcription</keyword>
<keyword evidence="1" id="KW-0805">Transcription regulation</keyword>
<dbReference type="Pfam" id="PF13377">
    <property type="entry name" value="Peripla_BP_3"/>
    <property type="match status" value="1"/>
</dbReference>
<dbReference type="GO" id="GO:0000976">
    <property type="term" value="F:transcription cis-regulatory region binding"/>
    <property type="evidence" value="ECO:0007669"/>
    <property type="project" value="TreeGrafter"/>
</dbReference>
<dbReference type="Pfam" id="PF00356">
    <property type="entry name" value="LacI"/>
    <property type="match status" value="1"/>
</dbReference>
<dbReference type="AlphaFoldDB" id="A0A348WGA8"/>
<dbReference type="InterPro" id="IPR000843">
    <property type="entry name" value="HTH_LacI"/>
</dbReference>
<evidence type="ECO:0000256" key="4">
    <source>
        <dbReference type="SAM" id="MobiDB-lite"/>
    </source>
</evidence>
<dbReference type="Gene3D" id="1.10.260.40">
    <property type="entry name" value="lambda repressor-like DNA-binding domains"/>
    <property type="match status" value="1"/>
</dbReference>
<evidence type="ECO:0000259" key="5">
    <source>
        <dbReference type="PROSITE" id="PS50932"/>
    </source>
</evidence>